<dbReference type="GO" id="GO:0005975">
    <property type="term" value="P:carbohydrate metabolic process"/>
    <property type="evidence" value="ECO:0007669"/>
    <property type="project" value="InterPro"/>
</dbReference>
<dbReference type="GO" id="GO:0030247">
    <property type="term" value="F:polysaccharide binding"/>
    <property type="evidence" value="ECO:0007669"/>
    <property type="project" value="InterPro"/>
</dbReference>
<keyword evidence="3" id="KW-1185">Reference proteome</keyword>
<dbReference type="InterPro" id="IPR012291">
    <property type="entry name" value="CBM2_carb-bd_dom_sf"/>
</dbReference>
<reference evidence="2" key="1">
    <citation type="submission" date="2022-01" db="EMBL/GenBank/DDBJ databases">
        <authorList>
            <person name="Braso-Vives M."/>
        </authorList>
    </citation>
    <scope>NUCLEOTIDE SEQUENCE</scope>
</reference>
<accession>A0A8K0EYE6</accession>
<dbReference type="Proteomes" id="UP000838412">
    <property type="component" value="Chromosome 6"/>
</dbReference>
<gene>
    <name evidence="2" type="primary">Hypp3787</name>
    <name evidence="2" type="ORF">BLAG_LOCUS20979</name>
</gene>
<dbReference type="InterPro" id="IPR008965">
    <property type="entry name" value="CBM2/CBM3_carb-bd_dom_sf"/>
</dbReference>
<evidence type="ECO:0000313" key="2">
    <source>
        <dbReference type="EMBL" id="CAH1267766.1"/>
    </source>
</evidence>
<dbReference type="PROSITE" id="PS50948">
    <property type="entry name" value="PAN"/>
    <property type="match status" value="1"/>
</dbReference>
<name>A0A8K0EYE6_BRALA</name>
<organism evidence="2 3">
    <name type="scientific">Branchiostoma lanceolatum</name>
    <name type="common">Common lancelet</name>
    <name type="synonym">Amphioxus lanceolatum</name>
    <dbReference type="NCBI Taxonomy" id="7740"/>
    <lineage>
        <taxon>Eukaryota</taxon>
        <taxon>Metazoa</taxon>
        <taxon>Chordata</taxon>
        <taxon>Cephalochordata</taxon>
        <taxon>Leptocardii</taxon>
        <taxon>Amphioxiformes</taxon>
        <taxon>Branchiostomatidae</taxon>
        <taxon>Branchiostoma</taxon>
    </lineage>
</organism>
<dbReference type="EMBL" id="OV696691">
    <property type="protein sequence ID" value="CAH1267766.1"/>
    <property type="molecule type" value="Genomic_DNA"/>
</dbReference>
<dbReference type="SUPFAM" id="SSF57414">
    <property type="entry name" value="Hairpin loop containing domain-like"/>
    <property type="match status" value="1"/>
</dbReference>
<dbReference type="OrthoDB" id="5867217at2759"/>
<dbReference type="CDD" id="cd01099">
    <property type="entry name" value="PAN_AP_HGF"/>
    <property type="match status" value="1"/>
</dbReference>
<dbReference type="InterPro" id="IPR003609">
    <property type="entry name" value="Pan_app"/>
</dbReference>
<dbReference type="Gene3D" id="2.60.40.290">
    <property type="match status" value="1"/>
</dbReference>
<evidence type="ECO:0000313" key="3">
    <source>
        <dbReference type="Proteomes" id="UP000838412"/>
    </source>
</evidence>
<feature type="domain" description="Apple" evidence="1">
    <location>
        <begin position="227"/>
        <end position="316"/>
    </location>
</feature>
<evidence type="ECO:0000259" key="1">
    <source>
        <dbReference type="PROSITE" id="PS50948"/>
    </source>
</evidence>
<dbReference type="Pfam" id="PF00024">
    <property type="entry name" value="PAN_1"/>
    <property type="match status" value="1"/>
</dbReference>
<sequence length="316" mass="33890">MSQAEEAIIRVFDRVKFSFRVTYTRPTVSHPAPGYAFSITAQYAVTSQWPRHFSSRIILSLPYGVNDGWTITLNFDRRVDSIEIWRAEITGTSTNRDTYHLSNISDNRDLPAGNYEITFNAVYSGTQPVLTSMDFNGQLMYGDAGAGSQSTAVPPTTATPTVAPAQVTASPTTTDAPTIAPAQVTAAPTTDAPTIAPAQAEDLNCGDNAEQAPGAQGGGYGGLSGVCSKGSLRRTPAIRTAMWRVLGGHALANHLINVIQSESRMDCCSECLNDVDCCSVNYDENTGRCELNGTDGRTCPTSVVHREGSAFYQPME</sequence>
<dbReference type="Gene3D" id="3.50.4.10">
    <property type="entry name" value="Hepatocyte Growth Factor"/>
    <property type="match status" value="1"/>
</dbReference>
<dbReference type="AlphaFoldDB" id="A0A8K0EYE6"/>
<dbReference type="GO" id="GO:0004553">
    <property type="term" value="F:hydrolase activity, hydrolyzing O-glycosyl compounds"/>
    <property type="evidence" value="ECO:0007669"/>
    <property type="project" value="InterPro"/>
</dbReference>
<protein>
    <submittedName>
        <fullName evidence="2">Hypp3787 protein</fullName>
    </submittedName>
</protein>
<dbReference type="SUPFAM" id="SSF49384">
    <property type="entry name" value="Carbohydrate-binding domain"/>
    <property type="match status" value="1"/>
</dbReference>
<dbReference type="InterPro" id="IPR001919">
    <property type="entry name" value="CBD2"/>
</dbReference>
<proteinExistence type="predicted"/>
<dbReference type="Pfam" id="PF00553">
    <property type="entry name" value="CBM_2"/>
    <property type="match status" value="1"/>
</dbReference>